<dbReference type="AlphaFoldDB" id="A0A549T9B6"/>
<proteinExistence type="predicted"/>
<dbReference type="InterPro" id="IPR019632">
    <property type="entry name" value="DUF2497"/>
</dbReference>
<evidence type="ECO:0000256" key="1">
    <source>
        <dbReference type="SAM" id="MobiDB-lite"/>
    </source>
</evidence>
<dbReference type="RefSeq" id="WP_143125643.1">
    <property type="nucleotide sequence ID" value="NZ_VJMG01000031.1"/>
</dbReference>
<gene>
    <name evidence="2" type="ORF">FNA46_13075</name>
</gene>
<feature type="compositionally biased region" description="Low complexity" evidence="1">
    <location>
        <begin position="132"/>
        <end position="160"/>
    </location>
</feature>
<reference evidence="2 3" key="1">
    <citation type="submission" date="2019-07" db="EMBL/GenBank/DDBJ databases">
        <title>Ln-dependent methylotrophs.</title>
        <authorList>
            <person name="Tani A."/>
        </authorList>
    </citation>
    <scope>NUCLEOTIDE SEQUENCE [LARGE SCALE GENOMIC DNA]</scope>
    <source>
        <strain evidence="2 3">SM12</strain>
    </source>
</reference>
<dbReference type="Proteomes" id="UP000316801">
    <property type="component" value="Unassembled WGS sequence"/>
</dbReference>
<evidence type="ECO:0000313" key="2">
    <source>
        <dbReference type="EMBL" id="TRL38474.1"/>
    </source>
</evidence>
<protein>
    <submittedName>
        <fullName evidence="2">DUF2497 domain-containing protein</fullName>
    </submittedName>
</protein>
<dbReference type="Pfam" id="PF10691">
    <property type="entry name" value="DUF2497"/>
    <property type="match status" value="1"/>
</dbReference>
<name>A0A549T9B6_9HYPH</name>
<comment type="caution">
    <text evidence="2">The sequence shown here is derived from an EMBL/GenBank/DDBJ whole genome shotgun (WGS) entry which is preliminary data.</text>
</comment>
<feature type="region of interest" description="Disordered" evidence="1">
    <location>
        <begin position="24"/>
        <end position="50"/>
    </location>
</feature>
<sequence>MAQSSAAREPSMEEILASIRRIIESNDPVSEGQAVTGARNRTVEDPTRDFEDDEIELDTELEAPFVAQVAANDPGGSFVPSSAESLPLRPTIDPAMRQRFAEEAGMPAERAPERTLSLADVAARVRAAAGRVPEPVAQRAAPAPQPSAAAPAPQAAPAPVTESRPQPVLRAAEPMRAEQEPLRREMARDVPAPEFAERRPAEAVVTPVVEERIVSAESLPVRIEEQVSLLSDEAGQRIARSFNELADIFNGIERQSVEDMAREMLQPMLRDWLDDNLPTLVERLVREEIERVARGPRR</sequence>
<evidence type="ECO:0000313" key="3">
    <source>
        <dbReference type="Proteomes" id="UP000316801"/>
    </source>
</evidence>
<dbReference type="EMBL" id="VJMG01000031">
    <property type="protein sequence ID" value="TRL38474.1"/>
    <property type="molecule type" value="Genomic_DNA"/>
</dbReference>
<accession>A0A549T9B6</accession>
<organism evidence="2 3">
    <name type="scientific">Rhizobium straminoryzae</name>
    <dbReference type="NCBI Taxonomy" id="1387186"/>
    <lineage>
        <taxon>Bacteria</taxon>
        <taxon>Pseudomonadati</taxon>
        <taxon>Pseudomonadota</taxon>
        <taxon>Alphaproteobacteria</taxon>
        <taxon>Hyphomicrobiales</taxon>
        <taxon>Rhizobiaceae</taxon>
        <taxon>Rhizobium/Agrobacterium group</taxon>
        <taxon>Rhizobium</taxon>
    </lineage>
</organism>
<keyword evidence="3" id="KW-1185">Reference proteome</keyword>
<feature type="region of interest" description="Disordered" evidence="1">
    <location>
        <begin position="132"/>
        <end position="194"/>
    </location>
</feature>
<feature type="compositionally biased region" description="Basic and acidic residues" evidence="1">
    <location>
        <begin position="173"/>
        <end position="188"/>
    </location>
</feature>